<dbReference type="Pfam" id="PF08447">
    <property type="entry name" value="PAS_3"/>
    <property type="match status" value="1"/>
</dbReference>
<dbReference type="GO" id="GO:0000155">
    <property type="term" value="F:phosphorelay sensor kinase activity"/>
    <property type="evidence" value="ECO:0007669"/>
    <property type="project" value="InterPro"/>
</dbReference>
<dbReference type="FunFam" id="3.30.450.20:FF:000099">
    <property type="entry name" value="Sensory box sensor histidine kinase"/>
    <property type="match status" value="1"/>
</dbReference>
<dbReference type="InterPro" id="IPR000014">
    <property type="entry name" value="PAS"/>
</dbReference>
<evidence type="ECO:0000259" key="7">
    <source>
        <dbReference type="PROSITE" id="PS50109"/>
    </source>
</evidence>
<dbReference type="Gene3D" id="3.30.450.20">
    <property type="entry name" value="PAS domain"/>
    <property type="match status" value="2"/>
</dbReference>
<evidence type="ECO:0000256" key="6">
    <source>
        <dbReference type="SAM" id="Coils"/>
    </source>
</evidence>
<dbReference type="NCBIfam" id="TIGR00229">
    <property type="entry name" value="sensory_box"/>
    <property type="match status" value="1"/>
</dbReference>
<dbReference type="InterPro" id="IPR036097">
    <property type="entry name" value="HisK_dim/P_sf"/>
</dbReference>
<dbReference type="PANTHER" id="PTHR43304">
    <property type="entry name" value="PHYTOCHROME-LIKE PROTEIN CPH1"/>
    <property type="match status" value="1"/>
</dbReference>
<proteinExistence type="predicted"/>
<dbReference type="PANTHER" id="PTHR43304:SF1">
    <property type="entry name" value="PAC DOMAIN-CONTAINING PROTEIN"/>
    <property type="match status" value="1"/>
</dbReference>
<dbReference type="InterPro" id="IPR004358">
    <property type="entry name" value="Sig_transdc_His_kin-like_C"/>
</dbReference>
<dbReference type="InterPro" id="IPR003661">
    <property type="entry name" value="HisK_dim/P_dom"/>
</dbReference>
<dbReference type="InterPro" id="IPR035965">
    <property type="entry name" value="PAS-like_dom_sf"/>
</dbReference>
<feature type="coiled-coil region" evidence="6">
    <location>
        <begin position="143"/>
        <end position="254"/>
    </location>
</feature>
<evidence type="ECO:0000259" key="8">
    <source>
        <dbReference type="PROSITE" id="PS50113"/>
    </source>
</evidence>
<keyword evidence="5" id="KW-0418">Kinase</keyword>
<evidence type="ECO:0000313" key="9">
    <source>
        <dbReference type="EMBL" id="RFZ81039.1"/>
    </source>
</evidence>
<dbReference type="EMBL" id="QWDE01000008">
    <property type="protein sequence ID" value="RFZ81039.1"/>
    <property type="molecule type" value="Genomic_DNA"/>
</dbReference>
<dbReference type="SUPFAM" id="SSF55874">
    <property type="entry name" value="ATPase domain of HSP90 chaperone/DNA topoisomerase II/histidine kinase"/>
    <property type="match status" value="1"/>
</dbReference>
<dbReference type="PRINTS" id="PR00344">
    <property type="entry name" value="BCTRLSENSOR"/>
</dbReference>
<dbReference type="CDD" id="cd00130">
    <property type="entry name" value="PAS"/>
    <property type="match status" value="1"/>
</dbReference>
<evidence type="ECO:0000256" key="2">
    <source>
        <dbReference type="ARBA" id="ARBA00012438"/>
    </source>
</evidence>
<keyword evidence="6" id="KW-0175">Coiled coil</keyword>
<comment type="catalytic activity">
    <reaction evidence="1">
        <text>ATP + protein L-histidine = ADP + protein N-phospho-L-histidine.</text>
        <dbReference type="EC" id="2.7.13.3"/>
    </reaction>
</comment>
<accession>A0A3E2NJ79</accession>
<evidence type="ECO:0000256" key="4">
    <source>
        <dbReference type="ARBA" id="ARBA00022679"/>
    </source>
</evidence>
<keyword evidence="3" id="KW-0597">Phosphoprotein</keyword>
<dbReference type="Proteomes" id="UP000260823">
    <property type="component" value="Unassembled WGS sequence"/>
</dbReference>
<dbReference type="SUPFAM" id="SSF55785">
    <property type="entry name" value="PYP-like sensor domain (PAS domain)"/>
    <property type="match status" value="2"/>
</dbReference>
<dbReference type="Gene3D" id="3.30.565.10">
    <property type="entry name" value="Histidine kinase-like ATPase, C-terminal domain"/>
    <property type="match status" value="1"/>
</dbReference>
<dbReference type="SMART" id="SM00091">
    <property type="entry name" value="PAS"/>
    <property type="match status" value="2"/>
</dbReference>
<dbReference type="SUPFAM" id="SSF47384">
    <property type="entry name" value="Homodimeric domain of signal transducing histidine kinase"/>
    <property type="match status" value="1"/>
</dbReference>
<comment type="caution">
    <text evidence="9">The sequence shown here is derived from an EMBL/GenBank/DDBJ whole genome shotgun (WGS) entry which is preliminary data.</text>
</comment>
<evidence type="ECO:0000256" key="1">
    <source>
        <dbReference type="ARBA" id="ARBA00000085"/>
    </source>
</evidence>
<dbReference type="SMART" id="SM00388">
    <property type="entry name" value="HisKA"/>
    <property type="match status" value="1"/>
</dbReference>
<dbReference type="InterPro" id="IPR005467">
    <property type="entry name" value="His_kinase_dom"/>
</dbReference>
<dbReference type="Pfam" id="PF00512">
    <property type="entry name" value="HisKA"/>
    <property type="match status" value="1"/>
</dbReference>
<gene>
    <name evidence="9" type="ORF">DYU05_20680</name>
</gene>
<dbReference type="Pfam" id="PF08448">
    <property type="entry name" value="PAS_4"/>
    <property type="match status" value="1"/>
</dbReference>
<feature type="domain" description="PAC" evidence="8">
    <location>
        <begin position="84"/>
        <end position="136"/>
    </location>
</feature>
<dbReference type="EC" id="2.7.13.3" evidence="2"/>
<dbReference type="FunFam" id="3.30.565.10:FF:000006">
    <property type="entry name" value="Sensor histidine kinase WalK"/>
    <property type="match status" value="1"/>
</dbReference>
<dbReference type="SMART" id="SM00387">
    <property type="entry name" value="HATPase_c"/>
    <property type="match status" value="1"/>
</dbReference>
<dbReference type="OrthoDB" id="9813151at2"/>
<dbReference type="InterPro" id="IPR013655">
    <property type="entry name" value="PAS_fold_3"/>
</dbReference>
<dbReference type="PROSITE" id="PS50113">
    <property type="entry name" value="PAC"/>
    <property type="match status" value="1"/>
</dbReference>
<evidence type="ECO:0000256" key="5">
    <source>
        <dbReference type="ARBA" id="ARBA00022777"/>
    </source>
</evidence>
<dbReference type="InterPro" id="IPR013656">
    <property type="entry name" value="PAS_4"/>
</dbReference>
<dbReference type="RefSeq" id="WP_117385077.1">
    <property type="nucleotide sequence ID" value="NZ_QWDE01000008.1"/>
</dbReference>
<dbReference type="InterPro" id="IPR036890">
    <property type="entry name" value="HATPase_C_sf"/>
</dbReference>
<dbReference type="InterPro" id="IPR000700">
    <property type="entry name" value="PAS-assoc_C"/>
</dbReference>
<sequence>MSSQNQPLIPVEEQFKIIADTAPVLIWISGVDKLCYFFNTGWLNFTGRSMQQEVGTGWTEGVHPDDLQRCLKTYFHAFDAREEFRIEYRLKRHDGRFCWVIDHGVPRYTQDGEFAGYIGSCINIDSVLESERVKTDFISSESVKNEQALNEELASTNEELTAANEELASINMQLVSAQGKLAALNSQLEEKVLLRTAELEQSEQEQQALNEELAATNEELTAANDGLVISQEQLQNTIRELAESEHQIRSLVESAPFPIGVYKGREMRIILANQSIMDVWGKGNDVVGKLYSEILPELSNQQIYSQLDDVYTTGVPFHARNQRVDIVVDGKLQPYYFNYSFTPLYDTAGNIYGVMNTAAEVTDLVLAKQRVEQSERQLEQSLEDVHKLQRQKDGFIGIASHELKTPLTSLSAIIQVLTAKLKDSTDPFISGGLSKATAQVKKMSNLINGFLNISRLESGKILIEKQQFRLDQLLDDVIDEVQLTTQNHQISHLSRQPINVFADKEKIGSVLANLLSNAIKYSPKGRQIDVSYEVQNNIVKVAIRDEGMGIKQQDLDKLFDRYYRVESNHTRHISGFGIGLYLSAEIIKQHDGEIWAESESGVGSTFYFTLPLN</sequence>
<reference evidence="9 10" key="1">
    <citation type="submission" date="2018-08" db="EMBL/GenBank/DDBJ databases">
        <title>Mucilaginibacter terrae sp. nov., isolated from manganese diggings.</title>
        <authorList>
            <person name="Huang Y."/>
            <person name="Zhou Z."/>
        </authorList>
    </citation>
    <scope>NUCLEOTIDE SEQUENCE [LARGE SCALE GENOMIC DNA]</scope>
    <source>
        <strain evidence="9 10">ZH6</strain>
    </source>
</reference>
<organism evidence="9 10">
    <name type="scientific">Mucilaginibacter terrenus</name>
    <dbReference type="NCBI Taxonomy" id="2482727"/>
    <lineage>
        <taxon>Bacteria</taxon>
        <taxon>Pseudomonadati</taxon>
        <taxon>Bacteroidota</taxon>
        <taxon>Sphingobacteriia</taxon>
        <taxon>Sphingobacteriales</taxon>
        <taxon>Sphingobacteriaceae</taxon>
        <taxon>Mucilaginibacter</taxon>
    </lineage>
</organism>
<name>A0A3E2NJ79_9SPHI</name>
<dbReference type="AlphaFoldDB" id="A0A3E2NJ79"/>
<keyword evidence="4" id="KW-0808">Transferase</keyword>
<dbReference type="PROSITE" id="PS50109">
    <property type="entry name" value="HIS_KIN"/>
    <property type="match status" value="1"/>
</dbReference>
<feature type="domain" description="Histidine kinase" evidence="7">
    <location>
        <begin position="398"/>
        <end position="613"/>
    </location>
</feature>
<dbReference type="InterPro" id="IPR052162">
    <property type="entry name" value="Sensor_kinase/Photoreceptor"/>
</dbReference>
<evidence type="ECO:0000256" key="3">
    <source>
        <dbReference type="ARBA" id="ARBA00022553"/>
    </source>
</evidence>
<dbReference type="Pfam" id="PF02518">
    <property type="entry name" value="HATPase_c"/>
    <property type="match status" value="1"/>
</dbReference>
<dbReference type="Gene3D" id="1.10.287.130">
    <property type="match status" value="1"/>
</dbReference>
<dbReference type="InterPro" id="IPR001610">
    <property type="entry name" value="PAC"/>
</dbReference>
<evidence type="ECO:0000313" key="10">
    <source>
        <dbReference type="Proteomes" id="UP000260823"/>
    </source>
</evidence>
<feature type="coiled-coil region" evidence="6">
    <location>
        <begin position="364"/>
        <end position="391"/>
    </location>
</feature>
<keyword evidence="10" id="KW-1185">Reference proteome</keyword>
<dbReference type="CDD" id="cd00082">
    <property type="entry name" value="HisKA"/>
    <property type="match status" value="1"/>
</dbReference>
<protein>
    <recommendedName>
        <fullName evidence="2">histidine kinase</fullName>
        <ecNumber evidence="2">2.7.13.3</ecNumber>
    </recommendedName>
</protein>
<dbReference type="SMART" id="SM00086">
    <property type="entry name" value="PAC"/>
    <property type="match status" value="1"/>
</dbReference>
<dbReference type="InterPro" id="IPR003594">
    <property type="entry name" value="HATPase_dom"/>
</dbReference>